<sequence>MKRLMLRIAPINRRRLAAAHGSVTLETALVMPVFLIFVLFLVFMIQTAIISMAFHGALSQTARQAASAWYPVSLGIEQAKETKVGQQAEKWNEKWLSVGETVGKYGKWLPSPMKEWAEQASNGSLSLEQQAVRLAFGQLMKPFVDENVLEDSRIRLTSVVLPDGDDRAQAYLTIEAEYKLPMKVPFIGRSLVLRSSARERVWIGGSPSASRLDKEGEGEAFEVSFVSLEPNPVRPGRKATLVIRTKPGTTVDLSIVYKSGLSQAKHLGSAMADGSGLVSWTWHVSGRTTPGQWNLQVANHSGGLWKRDFEVAGKKSAVTGEAEQ</sequence>
<accession>A0A494Y050</accession>
<keyword evidence="1" id="KW-1133">Transmembrane helix</keyword>
<keyword evidence="1" id="KW-0812">Transmembrane</keyword>
<gene>
    <name evidence="2" type="ORF">D7Z26_10475</name>
</gene>
<organism evidence="2 3">
    <name type="scientific">Cohnella endophytica</name>
    <dbReference type="NCBI Taxonomy" id="2419778"/>
    <lineage>
        <taxon>Bacteria</taxon>
        <taxon>Bacillati</taxon>
        <taxon>Bacillota</taxon>
        <taxon>Bacilli</taxon>
        <taxon>Bacillales</taxon>
        <taxon>Paenibacillaceae</taxon>
        <taxon>Cohnella</taxon>
    </lineage>
</organism>
<proteinExistence type="predicted"/>
<comment type="caution">
    <text evidence="2">The sequence shown here is derived from an EMBL/GenBank/DDBJ whole genome shotgun (WGS) entry which is preliminary data.</text>
</comment>
<name>A0A494Y050_9BACL</name>
<evidence type="ECO:0000313" key="2">
    <source>
        <dbReference type="EMBL" id="RKP53817.1"/>
    </source>
</evidence>
<dbReference type="Proteomes" id="UP000282076">
    <property type="component" value="Unassembled WGS sequence"/>
</dbReference>
<dbReference type="AlphaFoldDB" id="A0A494Y050"/>
<keyword evidence="3" id="KW-1185">Reference proteome</keyword>
<feature type="transmembrane region" description="Helical" evidence="1">
    <location>
        <begin position="21"/>
        <end position="45"/>
    </location>
</feature>
<evidence type="ECO:0000313" key="3">
    <source>
        <dbReference type="Proteomes" id="UP000282076"/>
    </source>
</evidence>
<protein>
    <submittedName>
        <fullName evidence="2">Pilus assembly protein</fullName>
    </submittedName>
</protein>
<evidence type="ECO:0000256" key="1">
    <source>
        <dbReference type="SAM" id="Phobius"/>
    </source>
</evidence>
<dbReference type="RefSeq" id="WP_120976620.1">
    <property type="nucleotide sequence ID" value="NZ_RBZM01000005.1"/>
</dbReference>
<keyword evidence="1" id="KW-0472">Membrane</keyword>
<dbReference type="EMBL" id="RBZM01000005">
    <property type="protein sequence ID" value="RKP53817.1"/>
    <property type="molecule type" value="Genomic_DNA"/>
</dbReference>
<dbReference type="OrthoDB" id="4376109at2"/>
<reference evidence="2 3" key="1">
    <citation type="submission" date="2018-10" db="EMBL/GenBank/DDBJ databases">
        <title>Cohnella sp. M2MS4P-1, whole genome shotgun sequence.</title>
        <authorList>
            <person name="Tuo L."/>
        </authorList>
    </citation>
    <scope>NUCLEOTIDE SEQUENCE [LARGE SCALE GENOMIC DNA]</scope>
    <source>
        <strain evidence="2 3">M2MS4P-1</strain>
    </source>
</reference>